<dbReference type="Proteomes" id="UP000784294">
    <property type="component" value="Unassembled WGS sequence"/>
</dbReference>
<sequence>MYINDVGHMTDENLAPFHRNRMRGIRCRLLVQPTLESRHPTLSLEMEVSQTAAVQRDSSVLFCFSSYLKQRTSAKWRPNKSTCQLDQATRTGSAHCFIVDRSSVGVICDALDWSVHTAARLLVRVLTARPAASSVPKWIPVEGGVSSARQSAHFCLKRHA</sequence>
<keyword evidence="2" id="KW-1185">Reference proteome</keyword>
<reference evidence="1" key="1">
    <citation type="submission" date="2018-11" db="EMBL/GenBank/DDBJ databases">
        <authorList>
            <consortium name="Pathogen Informatics"/>
        </authorList>
    </citation>
    <scope>NUCLEOTIDE SEQUENCE</scope>
</reference>
<dbReference type="AlphaFoldDB" id="A0A448XJ34"/>
<evidence type="ECO:0000313" key="1">
    <source>
        <dbReference type="EMBL" id="VEL37820.1"/>
    </source>
</evidence>
<accession>A0A448XJ34</accession>
<protein>
    <submittedName>
        <fullName evidence="1">Uncharacterized protein</fullName>
    </submittedName>
</protein>
<comment type="caution">
    <text evidence="1">The sequence shown here is derived from an EMBL/GenBank/DDBJ whole genome shotgun (WGS) entry which is preliminary data.</text>
</comment>
<gene>
    <name evidence="1" type="ORF">PXEA_LOCUS31260</name>
</gene>
<proteinExistence type="predicted"/>
<organism evidence="1 2">
    <name type="scientific">Protopolystoma xenopodis</name>
    <dbReference type="NCBI Taxonomy" id="117903"/>
    <lineage>
        <taxon>Eukaryota</taxon>
        <taxon>Metazoa</taxon>
        <taxon>Spiralia</taxon>
        <taxon>Lophotrochozoa</taxon>
        <taxon>Platyhelminthes</taxon>
        <taxon>Monogenea</taxon>
        <taxon>Polyopisthocotylea</taxon>
        <taxon>Polystomatidea</taxon>
        <taxon>Polystomatidae</taxon>
        <taxon>Protopolystoma</taxon>
    </lineage>
</organism>
<dbReference type="EMBL" id="CAAALY010256069">
    <property type="protein sequence ID" value="VEL37820.1"/>
    <property type="molecule type" value="Genomic_DNA"/>
</dbReference>
<evidence type="ECO:0000313" key="2">
    <source>
        <dbReference type="Proteomes" id="UP000784294"/>
    </source>
</evidence>
<name>A0A448XJ34_9PLAT</name>